<dbReference type="OrthoDB" id="286301at2759"/>
<dbReference type="PANTHER" id="PTHR10900">
    <property type="entry name" value="PERIOSTIN-RELATED"/>
    <property type="match status" value="1"/>
</dbReference>
<evidence type="ECO:0000259" key="2">
    <source>
        <dbReference type="PROSITE" id="PS50213"/>
    </source>
</evidence>
<dbReference type="Gene3D" id="2.30.180.10">
    <property type="entry name" value="FAS1 domain"/>
    <property type="match status" value="2"/>
</dbReference>
<accession>A0A507C6L4</accession>
<dbReference type="EMBL" id="QEAO01000009">
    <property type="protein sequence ID" value="TPX35262.1"/>
    <property type="molecule type" value="Genomic_DNA"/>
</dbReference>
<proteinExistence type="predicted"/>
<dbReference type="Proteomes" id="UP000319731">
    <property type="component" value="Unassembled WGS sequence"/>
</dbReference>
<dbReference type="AlphaFoldDB" id="A0A507C6L4"/>
<keyword evidence="1" id="KW-0732">Signal</keyword>
<evidence type="ECO:0000256" key="1">
    <source>
        <dbReference type="SAM" id="SignalP"/>
    </source>
</evidence>
<dbReference type="SMART" id="SM00554">
    <property type="entry name" value="FAS1"/>
    <property type="match status" value="2"/>
</dbReference>
<organism evidence="3 4">
    <name type="scientific">Synchytrium microbalum</name>
    <dbReference type="NCBI Taxonomy" id="1806994"/>
    <lineage>
        <taxon>Eukaryota</taxon>
        <taxon>Fungi</taxon>
        <taxon>Fungi incertae sedis</taxon>
        <taxon>Chytridiomycota</taxon>
        <taxon>Chytridiomycota incertae sedis</taxon>
        <taxon>Chytridiomycetes</taxon>
        <taxon>Synchytriales</taxon>
        <taxon>Synchytriaceae</taxon>
        <taxon>Synchytrium</taxon>
    </lineage>
</organism>
<comment type="caution">
    <text evidence="3">The sequence shown here is derived from an EMBL/GenBank/DDBJ whole genome shotgun (WGS) entry which is preliminary data.</text>
</comment>
<protein>
    <recommendedName>
        <fullName evidence="2">FAS1 domain-containing protein</fullName>
    </recommendedName>
</protein>
<evidence type="ECO:0000313" key="4">
    <source>
        <dbReference type="Proteomes" id="UP000319731"/>
    </source>
</evidence>
<feature type="signal peptide" evidence="1">
    <location>
        <begin position="1"/>
        <end position="18"/>
    </location>
</feature>
<reference evidence="3 4" key="1">
    <citation type="journal article" date="2019" name="Sci. Rep.">
        <title>Comparative genomics of chytrid fungi reveal insights into the obligate biotrophic and pathogenic lifestyle of Synchytrium endobioticum.</title>
        <authorList>
            <person name="van de Vossenberg B.T.L.H."/>
            <person name="Warris S."/>
            <person name="Nguyen H.D.T."/>
            <person name="van Gent-Pelzer M.P.E."/>
            <person name="Joly D.L."/>
            <person name="van de Geest H.C."/>
            <person name="Bonants P.J.M."/>
            <person name="Smith D.S."/>
            <person name="Levesque C.A."/>
            <person name="van der Lee T.A.J."/>
        </authorList>
    </citation>
    <scope>NUCLEOTIDE SEQUENCE [LARGE SCALE GENOMIC DNA]</scope>
    <source>
        <strain evidence="3 4">JEL517</strain>
    </source>
</reference>
<sequence>MYFKVVITLIAMCAYASAAPKYVSLGNLAFQSNVKVTTYTTNIPDTLIALNNTGTPRAHSLDTLLALAITRPGIIAALSAPSVTLWAPTDVAFNSFVHMNPGLNLSGDAVTETLAFHAVPNFVYKPDPDVPLTIVPTAQTPLQSIITYDGTAVNVQYAGLFQGKVIESLVCSNGIIHVVKKVLALPTTVSATAAQVPTLSELVDALDATNLTSTIDNLNAVTVFAPINSAFDAISDVTATLNTSQLASVLEYHVIPATAFSTQLKDGEQFTTVLGQTLTVSLADGKVTIIGAGSNATVVMANVQTSNGVVHVIDTVLIPKL</sequence>
<dbReference type="InterPro" id="IPR050904">
    <property type="entry name" value="Adhesion/Biosynth-related"/>
</dbReference>
<dbReference type="FunFam" id="2.30.180.10:FF:000032">
    <property type="entry name" value="Fasciclin domain-containing protein, putative"/>
    <property type="match status" value="1"/>
</dbReference>
<dbReference type="InterPro" id="IPR000782">
    <property type="entry name" value="FAS1_domain"/>
</dbReference>
<evidence type="ECO:0000313" key="3">
    <source>
        <dbReference type="EMBL" id="TPX35262.1"/>
    </source>
</evidence>
<dbReference type="PROSITE" id="PS50213">
    <property type="entry name" value="FAS1"/>
    <property type="match status" value="2"/>
</dbReference>
<dbReference type="InterPro" id="IPR036378">
    <property type="entry name" value="FAS1_dom_sf"/>
</dbReference>
<keyword evidence="4" id="KW-1185">Reference proteome</keyword>
<dbReference type="GO" id="GO:0005615">
    <property type="term" value="C:extracellular space"/>
    <property type="evidence" value="ECO:0007669"/>
    <property type="project" value="TreeGrafter"/>
</dbReference>
<feature type="domain" description="FAS1" evidence="2">
    <location>
        <begin position="186"/>
        <end position="317"/>
    </location>
</feature>
<dbReference type="SUPFAM" id="SSF82153">
    <property type="entry name" value="FAS1 domain"/>
    <property type="match status" value="2"/>
</dbReference>
<dbReference type="PANTHER" id="PTHR10900:SF77">
    <property type="entry name" value="FI19380P1"/>
    <property type="match status" value="1"/>
</dbReference>
<dbReference type="STRING" id="1806994.A0A507C6L4"/>
<feature type="chain" id="PRO_5021380200" description="FAS1 domain-containing protein" evidence="1">
    <location>
        <begin position="19"/>
        <end position="321"/>
    </location>
</feature>
<name>A0A507C6L4_9FUNG</name>
<gene>
    <name evidence="3" type="ORF">SmJEL517_g02270</name>
</gene>
<dbReference type="Pfam" id="PF02469">
    <property type="entry name" value="Fasciclin"/>
    <property type="match status" value="2"/>
</dbReference>
<dbReference type="RefSeq" id="XP_031025789.1">
    <property type="nucleotide sequence ID" value="XM_031168198.1"/>
</dbReference>
<dbReference type="GeneID" id="42003495"/>
<feature type="domain" description="FAS1" evidence="2">
    <location>
        <begin position="40"/>
        <end position="183"/>
    </location>
</feature>